<reference evidence="2 3" key="1">
    <citation type="submission" date="2013-02" db="EMBL/GenBank/DDBJ databases">
        <authorList>
            <person name="Fiebig A."/>
            <person name="Goeker M."/>
            <person name="Klenk H.-P.P."/>
        </authorList>
    </citation>
    <scope>NUCLEOTIDE SEQUENCE [LARGE SCALE GENOMIC DNA]</scope>
    <source>
        <strain evidence="2 3">DSM 19309</strain>
    </source>
</reference>
<dbReference type="STRING" id="442562.Rumeso_03728"/>
<sequence>MRVLLLSLLVTLALGAQAQAACYADYKASRENPLELQYGVAEIFGACSVPSAEEELRPRLAADGWQLLEVLTTFDESGLEERRESAGQYFLRY</sequence>
<feature type="signal peptide" evidence="1">
    <location>
        <begin position="1"/>
        <end position="20"/>
    </location>
</feature>
<feature type="chain" id="PRO_5001496098" description="DUF4177 domain-containing protein" evidence="1">
    <location>
        <begin position="21"/>
        <end position="93"/>
    </location>
</feature>
<evidence type="ECO:0000313" key="2">
    <source>
        <dbReference type="EMBL" id="EYD74671.1"/>
    </source>
</evidence>
<keyword evidence="3" id="KW-1185">Reference proteome</keyword>
<evidence type="ECO:0000313" key="3">
    <source>
        <dbReference type="Proteomes" id="UP000019666"/>
    </source>
</evidence>
<dbReference type="RefSeq" id="WP_037280826.1">
    <property type="nucleotide sequence ID" value="NZ_KK088577.1"/>
</dbReference>
<dbReference type="OrthoDB" id="7745874at2"/>
<comment type="caution">
    <text evidence="2">The sequence shown here is derived from an EMBL/GenBank/DDBJ whole genome shotgun (WGS) entry which is preliminary data.</text>
</comment>
<evidence type="ECO:0008006" key="4">
    <source>
        <dbReference type="Google" id="ProtNLM"/>
    </source>
</evidence>
<proteinExistence type="predicted"/>
<organism evidence="2 3">
    <name type="scientific">Rubellimicrobium mesophilum DSM 19309</name>
    <dbReference type="NCBI Taxonomy" id="442562"/>
    <lineage>
        <taxon>Bacteria</taxon>
        <taxon>Pseudomonadati</taxon>
        <taxon>Pseudomonadota</taxon>
        <taxon>Alphaproteobacteria</taxon>
        <taxon>Rhodobacterales</taxon>
        <taxon>Roseobacteraceae</taxon>
        <taxon>Rubellimicrobium</taxon>
    </lineage>
</organism>
<dbReference type="HOGENOM" id="CLU_146729_0_0_5"/>
<accession>A0A017HJY8</accession>
<gene>
    <name evidence="2" type="ORF">Rumeso_03728</name>
</gene>
<dbReference type="AlphaFoldDB" id="A0A017HJY8"/>
<dbReference type="EMBL" id="AOSK01000109">
    <property type="protein sequence ID" value="EYD74671.1"/>
    <property type="molecule type" value="Genomic_DNA"/>
</dbReference>
<dbReference type="Proteomes" id="UP000019666">
    <property type="component" value="Unassembled WGS sequence"/>
</dbReference>
<name>A0A017HJY8_9RHOB</name>
<protein>
    <recommendedName>
        <fullName evidence="4">DUF4177 domain-containing protein</fullName>
    </recommendedName>
</protein>
<evidence type="ECO:0000256" key="1">
    <source>
        <dbReference type="SAM" id="SignalP"/>
    </source>
</evidence>
<dbReference type="PATRIC" id="fig|442562.3.peg.3675"/>
<keyword evidence="1" id="KW-0732">Signal</keyword>